<feature type="compositionally biased region" description="Low complexity" evidence="1">
    <location>
        <begin position="426"/>
        <end position="450"/>
    </location>
</feature>
<dbReference type="Gene3D" id="1.10.10.1210">
    <property type="entry name" value="MAGE homology domain, winged helix WH2 motif"/>
    <property type="match status" value="1"/>
</dbReference>
<keyword evidence="4" id="KW-1185">Reference proteome</keyword>
<dbReference type="PANTHER" id="PTHR11736:SF14">
    <property type="entry name" value="NSE3 HOMOLOG, SMC5-SMC6 COMPLEX COMPONENT"/>
    <property type="match status" value="1"/>
</dbReference>
<evidence type="ECO:0000313" key="3">
    <source>
        <dbReference type="EMBL" id="KAF7716263.1"/>
    </source>
</evidence>
<dbReference type="InterPro" id="IPR037445">
    <property type="entry name" value="MAGE"/>
</dbReference>
<dbReference type="SMART" id="SM01373">
    <property type="entry name" value="MAGE"/>
    <property type="match status" value="1"/>
</dbReference>
<dbReference type="Proteomes" id="UP000631181">
    <property type="component" value="Unassembled WGS sequence"/>
</dbReference>
<feature type="region of interest" description="Disordered" evidence="1">
    <location>
        <begin position="88"/>
        <end position="159"/>
    </location>
</feature>
<evidence type="ECO:0000259" key="2">
    <source>
        <dbReference type="SMART" id="SM01373"/>
    </source>
</evidence>
<feature type="compositionally biased region" description="Acidic residues" evidence="1">
    <location>
        <begin position="482"/>
        <end position="504"/>
    </location>
</feature>
<dbReference type="GO" id="GO:0005634">
    <property type="term" value="C:nucleus"/>
    <property type="evidence" value="ECO:0007669"/>
    <property type="project" value="TreeGrafter"/>
</dbReference>
<comment type="caution">
    <text evidence="3">The sequence shown here is derived from an EMBL/GenBank/DDBJ whole genome shotgun (WGS) entry which is preliminary data.</text>
</comment>
<name>A0A8J8W4J0_9EURO</name>
<dbReference type="InterPro" id="IPR041899">
    <property type="entry name" value="MAGE_WH2"/>
</dbReference>
<dbReference type="OrthoDB" id="205198at2759"/>
<dbReference type="Gene3D" id="1.10.10.1200">
    <property type="entry name" value="MAGE homology domain, winged helix WH1 motif"/>
    <property type="match status" value="1"/>
</dbReference>
<feature type="domain" description="MAGE" evidence="2">
    <location>
        <begin position="166"/>
        <end position="362"/>
    </location>
</feature>
<feature type="region of interest" description="Disordered" evidence="1">
    <location>
        <begin position="414"/>
        <end position="512"/>
    </location>
</feature>
<dbReference type="Pfam" id="PF01454">
    <property type="entry name" value="MAGE"/>
    <property type="match status" value="1"/>
</dbReference>
<organism evidence="3 4">
    <name type="scientific">Penicillium ucsense</name>
    <dbReference type="NCBI Taxonomy" id="2839758"/>
    <lineage>
        <taxon>Eukaryota</taxon>
        <taxon>Fungi</taxon>
        <taxon>Dikarya</taxon>
        <taxon>Ascomycota</taxon>
        <taxon>Pezizomycotina</taxon>
        <taxon>Eurotiomycetes</taxon>
        <taxon>Eurotiomycetidae</taxon>
        <taxon>Eurotiales</taxon>
        <taxon>Aspergillaceae</taxon>
        <taxon>Penicillium</taxon>
    </lineage>
</organism>
<dbReference type="GO" id="GO:0006281">
    <property type="term" value="P:DNA repair"/>
    <property type="evidence" value="ECO:0007669"/>
    <property type="project" value="TreeGrafter"/>
</dbReference>
<dbReference type="EMBL" id="WIWV01000043">
    <property type="protein sequence ID" value="KAF7716263.1"/>
    <property type="molecule type" value="Genomic_DNA"/>
</dbReference>
<dbReference type="PANTHER" id="PTHR11736">
    <property type="entry name" value="MELANOMA-ASSOCIATED ANTIGEN MAGE ANTIGEN"/>
    <property type="match status" value="1"/>
</dbReference>
<accession>A0A8J8W4J0</accession>
<dbReference type="AlphaFoldDB" id="A0A8J8W4J0"/>
<dbReference type="InterPro" id="IPR002190">
    <property type="entry name" value="MHD_dom"/>
</dbReference>
<protein>
    <recommendedName>
        <fullName evidence="2">MAGE domain-containing protein</fullName>
    </recommendedName>
</protein>
<proteinExistence type="predicted"/>
<sequence>MWNGLDPTPHLRQRIARARQAQTPLPFLIDTNQVYHALCNSSRSSRTYSTCPSVGFTSTLISSQIIHLHSAKSFHTYLRYRAYTKNKDSLGQRRPSHTIHIPTLSSISSTDMSFQGRKRRAPDGDIAPSQTQRPRPDSDAASPEMSGSDDENGGSSSNFGTLVKKMVRLALASEYARLPIRRTDISTKVFGEQSARQFKTVFEAAQVHLRNKFGMEMVELPAREKVTISQRRAAQKTEKPSSTSTKSWILTSTLPAAYRTPVILPPTRAPSTNTEGTYTALYSFIIAIIALNGGSLGEQKLTRYLRRMNADEHTPIDKTEKLLARLCREGYLVRTREMDGGEEIIEFMVGPRGKIEVGSGGVAGMVREVYGHGRGTGTGTGGADDDDLTQAEREARAEFESRLRTSLGIVSMRDAQQADDEDGDQQRQAARSTQQQQPPPQSQLQQSQRVATREVTRDAARTNRASEAPRRSSRRATTAQQSDDEEEDEDEDEEEEEEEPDDSDGSIKDEDE</sequence>
<dbReference type="InterPro" id="IPR041898">
    <property type="entry name" value="MAGE_WH1"/>
</dbReference>
<reference evidence="3" key="1">
    <citation type="journal article" date="2020" name="Front. Microbiol.">
        <title>Gene regulatory networks of Penicillium echinulatum 2HH and Penicillium oxalicum 114-2 inferred by a computational biology approach.</title>
        <authorList>
            <person name="Lenz A.R."/>
            <person name="Galan-Vasquez E."/>
            <person name="Balbinot E."/>
            <person name="De Abreu F.P."/>
            <person name="De Oliveira N.S."/>
            <person name="Da Rosa L.O."/>
            <person name="De Avila E Silva S."/>
            <person name="Camassola M."/>
            <person name="Dillon A.J.P."/>
            <person name="Perez-Rueda E."/>
        </authorList>
    </citation>
    <scope>NUCLEOTIDE SEQUENCE</scope>
    <source>
        <strain evidence="3">S1M29</strain>
    </source>
</reference>
<feature type="compositionally biased region" description="Basic and acidic residues" evidence="1">
    <location>
        <begin position="451"/>
        <end position="461"/>
    </location>
</feature>
<evidence type="ECO:0000313" key="4">
    <source>
        <dbReference type="Proteomes" id="UP000631181"/>
    </source>
</evidence>
<gene>
    <name evidence="3" type="ORF">PECM_005820</name>
</gene>
<feature type="compositionally biased region" description="Polar residues" evidence="1">
    <location>
        <begin position="103"/>
        <end position="113"/>
    </location>
</feature>
<evidence type="ECO:0000256" key="1">
    <source>
        <dbReference type="SAM" id="MobiDB-lite"/>
    </source>
</evidence>